<dbReference type="HOGENOM" id="CLU_3108082_0_0_1"/>
<gene>
    <name evidence="1" type="ORF">FIBRA_03192</name>
</gene>
<dbReference type="InParanoid" id="J4H297"/>
<dbReference type="OrthoDB" id="10267182at2759"/>
<dbReference type="AlphaFoldDB" id="J4H297"/>
<dbReference type="EMBL" id="HE797020">
    <property type="protein sequence ID" value="CCM01144.1"/>
    <property type="molecule type" value="Genomic_DNA"/>
</dbReference>
<protein>
    <submittedName>
        <fullName evidence="1">Uncharacterized protein</fullName>
    </submittedName>
</protein>
<proteinExistence type="predicted"/>
<evidence type="ECO:0000313" key="1">
    <source>
        <dbReference type="EMBL" id="CCM01144.1"/>
    </source>
</evidence>
<dbReference type="STRING" id="599839.J4H297"/>
<dbReference type="RefSeq" id="XP_012180427.1">
    <property type="nucleotide sequence ID" value="XM_012325037.1"/>
</dbReference>
<name>J4H297_9APHY</name>
<sequence>MSEFIKRQLVVFDFDWSLVDQDSDRWIFEVLCPELRRKLNDLKREVQWTDLM</sequence>
<dbReference type="Proteomes" id="UP000006352">
    <property type="component" value="Unassembled WGS sequence"/>
</dbReference>
<dbReference type="Pfam" id="PF06888">
    <property type="entry name" value="Put_Phosphatase"/>
    <property type="match status" value="1"/>
</dbReference>
<dbReference type="GO" id="GO:0016791">
    <property type="term" value="F:phosphatase activity"/>
    <property type="evidence" value="ECO:0007669"/>
    <property type="project" value="InterPro"/>
</dbReference>
<evidence type="ECO:0000313" key="2">
    <source>
        <dbReference type="Proteomes" id="UP000006352"/>
    </source>
</evidence>
<organism evidence="1 2">
    <name type="scientific">Fibroporia radiculosa</name>
    <dbReference type="NCBI Taxonomy" id="599839"/>
    <lineage>
        <taxon>Eukaryota</taxon>
        <taxon>Fungi</taxon>
        <taxon>Dikarya</taxon>
        <taxon>Basidiomycota</taxon>
        <taxon>Agaricomycotina</taxon>
        <taxon>Agaricomycetes</taxon>
        <taxon>Polyporales</taxon>
        <taxon>Fibroporiaceae</taxon>
        <taxon>Fibroporia</taxon>
    </lineage>
</organism>
<dbReference type="GeneID" id="24096055"/>
<keyword evidence="2" id="KW-1185">Reference proteome</keyword>
<dbReference type="InterPro" id="IPR016965">
    <property type="entry name" value="Pase_PHOSPHO-typ"/>
</dbReference>
<reference evidence="1 2" key="1">
    <citation type="journal article" date="2012" name="Appl. Environ. Microbiol.">
        <title>Short-read sequencing for genomic analysis of the brown rot fungus Fibroporia radiculosa.</title>
        <authorList>
            <person name="Tang J.D."/>
            <person name="Perkins A.D."/>
            <person name="Sonstegard T.S."/>
            <person name="Schroeder S.G."/>
            <person name="Burgess S.C."/>
            <person name="Diehl S.V."/>
        </authorList>
    </citation>
    <scope>NUCLEOTIDE SEQUENCE [LARGE SCALE GENOMIC DNA]</scope>
    <source>
        <strain evidence="1 2">TFFH 294</strain>
    </source>
</reference>
<accession>J4H297</accession>